<dbReference type="Pfam" id="PF11066">
    <property type="entry name" value="DUF2867"/>
    <property type="match status" value="1"/>
</dbReference>
<organism evidence="1 2">
    <name type="scientific">Aquimarina spongiae</name>
    <dbReference type="NCBI Taxonomy" id="570521"/>
    <lineage>
        <taxon>Bacteria</taxon>
        <taxon>Pseudomonadati</taxon>
        <taxon>Bacteroidota</taxon>
        <taxon>Flavobacteriia</taxon>
        <taxon>Flavobacteriales</taxon>
        <taxon>Flavobacteriaceae</taxon>
        <taxon>Aquimarina</taxon>
    </lineage>
</organism>
<keyword evidence="2" id="KW-1185">Reference proteome</keyword>
<accession>A0A1M6CKM8</accession>
<protein>
    <recommendedName>
        <fullName evidence="3">DUF2867 domain-containing protein</fullName>
    </recommendedName>
</protein>
<dbReference type="EMBL" id="FQYP01000002">
    <property type="protein sequence ID" value="SHI61557.1"/>
    <property type="molecule type" value="Genomic_DNA"/>
</dbReference>
<dbReference type="STRING" id="570521.SAMN04488508_102162"/>
<evidence type="ECO:0000313" key="1">
    <source>
        <dbReference type="EMBL" id="SHI61557.1"/>
    </source>
</evidence>
<dbReference type="RefSeq" id="WP_073314763.1">
    <property type="nucleotide sequence ID" value="NZ_FQYP01000002.1"/>
</dbReference>
<proteinExistence type="predicted"/>
<dbReference type="AlphaFoldDB" id="A0A1M6CKM8"/>
<sequence length="172" mass="19631">MIVSEVDLPKNSLLANTRHDYTDSFSGSIHTSSTIDQHQLVKAFFVSSPKWVGALLFLRNKIVAVFGLKTGEAISKEDILSKDFRLQKGDAVGIFRVYDKSEDEIIFGEDDSHLNFRVSLLLTQENTTRDLIISTVVVFNNWLGKLYFLPVKPFHKRIVKSMLKRTLKELKN</sequence>
<evidence type="ECO:0008006" key="3">
    <source>
        <dbReference type="Google" id="ProtNLM"/>
    </source>
</evidence>
<dbReference type="OrthoDB" id="7058586at2"/>
<dbReference type="InterPro" id="IPR021295">
    <property type="entry name" value="DUF2867"/>
</dbReference>
<name>A0A1M6CKM8_9FLAO</name>
<dbReference type="Proteomes" id="UP000184432">
    <property type="component" value="Unassembled WGS sequence"/>
</dbReference>
<evidence type="ECO:0000313" key="2">
    <source>
        <dbReference type="Proteomes" id="UP000184432"/>
    </source>
</evidence>
<reference evidence="2" key="1">
    <citation type="submission" date="2016-11" db="EMBL/GenBank/DDBJ databases">
        <authorList>
            <person name="Varghese N."/>
            <person name="Submissions S."/>
        </authorList>
    </citation>
    <scope>NUCLEOTIDE SEQUENCE [LARGE SCALE GENOMIC DNA]</scope>
    <source>
        <strain evidence="2">DSM 22623</strain>
    </source>
</reference>
<gene>
    <name evidence="1" type="ORF">SAMN04488508_102162</name>
</gene>